<dbReference type="InterPro" id="IPR036691">
    <property type="entry name" value="Endo/exonu/phosph_ase_sf"/>
</dbReference>
<dbReference type="AlphaFoldDB" id="A0A6P5ZIJ8"/>
<dbReference type="KEGG" id="dzi:111301045"/>
<name>A0A6P5ZIJ8_DURZI</name>
<keyword evidence="3" id="KW-1185">Reference proteome</keyword>
<evidence type="ECO:0000259" key="1">
    <source>
        <dbReference type="Pfam" id="PF00078"/>
    </source>
</evidence>
<proteinExistence type="predicted"/>
<feature type="domain" description="Reverse transcriptase" evidence="1">
    <location>
        <begin position="445"/>
        <end position="556"/>
    </location>
</feature>
<reference evidence="4" key="1">
    <citation type="submission" date="2025-08" db="UniProtKB">
        <authorList>
            <consortium name="RefSeq"/>
        </authorList>
    </citation>
    <scope>IDENTIFICATION</scope>
    <source>
        <tissue evidence="4">Fruit stalk</tissue>
    </source>
</reference>
<sequence>MSMLLWNCRGARHPNFVRTVRELAGMHGPDIMVITETRARGEDVRHIIDRLPFDSWKDTATIGYKRGIWFLWKSDLVEVDDICATEQEIHATIKVKSNNFSWLISAIYASPCYKERLLLWENLKTVPSHHDLPWLVLGDFNEVLNIEDKKGGRPVSLVGSGAFKDCLNFCHLADLGFSGPSSDHCPILLSLKNKVPRVGLKPFCLQKMWFDHPEFLTLVRNSWSNGQESLAQSLLTLRKDMHEWNLNSFGNFFLKKKKILARWSGIEKALANSPNQFLLNLQRTLLEEFNGILKAGEDIWILKSRVNWLIEGERNTRFFHVFTILRRRYNRISGLMKDGVWISEPNGPRFLHEAIYFFLLSNLPYRHSWTLIYLEIQKTFWSFKSFKASGPNGLHPFFYHRCWNIVKDKICATVKHIFEVASMLEELNETLIFLVPKCINPTQIDQFRLISLCNIPYKIISKIMVQRLRLFLDKMISPFQASFVPGRNGCDNCIIIQELVHSFKTKKGGLGHMIVKLDLEKAYDKLEWGFIRKVLTFFNLPKSWISLIMSCVSSSSISILMNEGMLKKFKPSRGKAEGKTANSMQEVLIAFCDEFGQTINLEKFGVFFFTNTRQDYKRDIINILGINETLISKDTWGFPMRKGRVSKNDYAFIVNKVKAKLVGWKTNLLSPTGRMGKNGDKKRLHLLNWSEVTKKKVKVDWVTTLKGKYLQDNGTLRKTSKVSMTWKAMKWAGPIVEKDIGWVIGDGSSTSFWHDNWLGFGSLKNIVHGPLNWHEDQISMSQCLNALKNNQPLSISFKLNANVLDKINAIPTQLVGQGQDNIYWSASSSGVFTTQSAYDLDRGTSLNENKGQWEWI</sequence>
<dbReference type="OrthoDB" id="1748430at2759"/>
<accession>A0A6P5ZIJ8</accession>
<dbReference type="PANTHER" id="PTHR35218:SF7">
    <property type="entry name" value="ENDONUCLEASE_EXONUCLEASE_PHOSPHATASE"/>
    <property type="match status" value="1"/>
</dbReference>
<dbReference type="RefSeq" id="XP_022752295.1">
    <property type="nucleotide sequence ID" value="XM_022896560.1"/>
</dbReference>
<dbReference type="Pfam" id="PF00078">
    <property type="entry name" value="RVT_1"/>
    <property type="match status" value="1"/>
</dbReference>
<dbReference type="InterPro" id="IPR000477">
    <property type="entry name" value="RT_dom"/>
</dbReference>
<dbReference type="SUPFAM" id="SSF56219">
    <property type="entry name" value="DNase I-like"/>
    <property type="match status" value="1"/>
</dbReference>
<dbReference type="Gene3D" id="3.60.10.10">
    <property type="entry name" value="Endonuclease/exonuclease/phosphatase"/>
    <property type="match status" value="1"/>
</dbReference>
<protein>
    <submittedName>
        <fullName evidence="4">Uncharacterized protein LOC111301045</fullName>
    </submittedName>
</protein>
<dbReference type="InterPro" id="IPR005135">
    <property type="entry name" value="Endo/exonuclease/phosphatase"/>
</dbReference>
<evidence type="ECO:0000259" key="2">
    <source>
        <dbReference type="Pfam" id="PF03372"/>
    </source>
</evidence>
<gene>
    <name evidence="4" type="primary">LOC111301045</name>
</gene>
<dbReference type="GO" id="GO:0003824">
    <property type="term" value="F:catalytic activity"/>
    <property type="evidence" value="ECO:0007669"/>
    <property type="project" value="InterPro"/>
</dbReference>
<dbReference type="Proteomes" id="UP000515121">
    <property type="component" value="Unplaced"/>
</dbReference>
<evidence type="ECO:0000313" key="3">
    <source>
        <dbReference type="Proteomes" id="UP000515121"/>
    </source>
</evidence>
<dbReference type="CDD" id="cd01650">
    <property type="entry name" value="RT_nLTR_like"/>
    <property type="match status" value="1"/>
</dbReference>
<dbReference type="GeneID" id="111301045"/>
<organism evidence="3 4">
    <name type="scientific">Durio zibethinus</name>
    <name type="common">Durian</name>
    <dbReference type="NCBI Taxonomy" id="66656"/>
    <lineage>
        <taxon>Eukaryota</taxon>
        <taxon>Viridiplantae</taxon>
        <taxon>Streptophyta</taxon>
        <taxon>Embryophyta</taxon>
        <taxon>Tracheophyta</taxon>
        <taxon>Spermatophyta</taxon>
        <taxon>Magnoliopsida</taxon>
        <taxon>eudicotyledons</taxon>
        <taxon>Gunneridae</taxon>
        <taxon>Pentapetalae</taxon>
        <taxon>rosids</taxon>
        <taxon>malvids</taxon>
        <taxon>Malvales</taxon>
        <taxon>Malvaceae</taxon>
        <taxon>Helicteroideae</taxon>
        <taxon>Durio</taxon>
    </lineage>
</organism>
<dbReference type="Pfam" id="PF03372">
    <property type="entry name" value="Exo_endo_phos"/>
    <property type="match status" value="1"/>
</dbReference>
<evidence type="ECO:0000313" key="4">
    <source>
        <dbReference type="RefSeq" id="XP_022752295.1"/>
    </source>
</evidence>
<feature type="domain" description="Endonuclease/exonuclease/phosphatase" evidence="2">
    <location>
        <begin position="5"/>
        <end position="152"/>
    </location>
</feature>
<dbReference type="PANTHER" id="PTHR35218">
    <property type="entry name" value="RNASE H DOMAIN-CONTAINING PROTEIN"/>
    <property type="match status" value="1"/>
</dbReference>